<name>A0ACC2RPX5_9FUNG</name>
<organism evidence="1 2">
    <name type="scientific">Entomophthora muscae</name>
    <dbReference type="NCBI Taxonomy" id="34485"/>
    <lineage>
        <taxon>Eukaryota</taxon>
        <taxon>Fungi</taxon>
        <taxon>Fungi incertae sedis</taxon>
        <taxon>Zoopagomycota</taxon>
        <taxon>Entomophthoromycotina</taxon>
        <taxon>Entomophthoromycetes</taxon>
        <taxon>Entomophthorales</taxon>
        <taxon>Entomophthoraceae</taxon>
        <taxon>Entomophthora</taxon>
    </lineage>
</organism>
<accession>A0ACC2RPX5</accession>
<protein>
    <submittedName>
        <fullName evidence="1">Uncharacterized protein</fullName>
    </submittedName>
</protein>
<reference evidence="1" key="1">
    <citation type="submission" date="2022-04" db="EMBL/GenBank/DDBJ databases">
        <title>Genome of the entomopathogenic fungus Entomophthora muscae.</title>
        <authorList>
            <person name="Elya C."/>
            <person name="Lovett B.R."/>
            <person name="Lee E."/>
            <person name="Macias A.M."/>
            <person name="Hajek A.E."/>
            <person name="De Bivort B.L."/>
            <person name="Kasson M.T."/>
            <person name="De Fine Licht H.H."/>
            <person name="Stajich J.E."/>
        </authorList>
    </citation>
    <scope>NUCLEOTIDE SEQUENCE</scope>
    <source>
        <strain evidence="1">Berkeley</strain>
    </source>
</reference>
<dbReference type="EMBL" id="QTSX02006797">
    <property type="protein sequence ID" value="KAJ9052103.1"/>
    <property type="molecule type" value="Genomic_DNA"/>
</dbReference>
<keyword evidence="2" id="KW-1185">Reference proteome</keyword>
<evidence type="ECO:0000313" key="2">
    <source>
        <dbReference type="Proteomes" id="UP001165960"/>
    </source>
</evidence>
<gene>
    <name evidence="1" type="ORF">DSO57_1037533</name>
</gene>
<comment type="caution">
    <text evidence="1">The sequence shown here is derived from an EMBL/GenBank/DDBJ whole genome shotgun (WGS) entry which is preliminary data.</text>
</comment>
<evidence type="ECO:0000313" key="1">
    <source>
        <dbReference type="EMBL" id="KAJ9052103.1"/>
    </source>
</evidence>
<dbReference type="Proteomes" id="UP001165960">
    <property type="component" value="Unassembled WGS sequence"/>
</dbReference>
<proteinExistence type="predicted"/>
<sequence length="333" mass="38214">MHIEIRLCCGLGWMMGLCSFVKRRLRNVRQLKRARLGVDFGFLHEEAWLRLSMLVGDFRKMKTTRSLDEIQVQLVILQMEDLKARFPAWKKHPEKLLNDEHVAASPFTFLLAMLVLLCDDGSTGVRDHAPLLRRCLQAVEGKDPFKEFMVWLEGSKMYRRSKPRWRGMHESLQLPGFPMSEPVDQQPPSLHGACISLRRGEGDVALEILEKAVPLGCACYWMGRVLYYGEAGIVRDESRALTFFRAGVARGCLKSLNELGAYHYRRRKEASWRYNLAIRCFNIGVTHQDPAAHLLKGLVLLDQNQSDHAWRFITKAAHLGSLQACIYVDQFKS</sequence>